<dbReference type="EMBL" id="CP141615">
    <property type="protein sequence ID" value="WRP17210.1"/>
    <property type="molecule type" value="Genomic_DNA"/>
</dbReference>
<evidence type="ECO:0000259" key="3">
    <source>
        <dbReference type="PROSITE" id="PS50893"/>
    </source>
</evidence>
<dbReference type="Pfam" id="PF00005">
    <property type="entry name" value="ABC_tran"/>
    <property type="match status" value="1"/>
</dbReference>
<dbReference type="PANTHER" id="PTHR43423">
    <property type="entry name" value="ABC TRANSPORTER I FAMILY MEMBER 17"/>
    <property type="match status" value="1"/>
</dbReference>
<organism evidence="4 5">
    <name type="scientific">Carboxydichorda subterranea</name>
    <dbReference type="NCBI Taxonomy" id="3109565"/>
    <lineage>
        <taxon>Bacteria</taxon>
        <taxon>Bacillati</taxon>
        <taxon>Bacillota</taxon>
        <taxon>Limnochordia</taxon>
        <taxon>Limnochordales</taxon>
        <taxon>Geochordaceae</taxon>
        <taxon>Carboxydichorda</taxon>
    </lineage>
</organism>
<dbReference type="SUPFAM" id="SSF52540">
    <property type="entry name" value="P-loop containing nucleoside triphosphate hydrolases"/>
    <property type="match status" value="1"/>
</dbReference>
<dbReference type="InterPro" id="IPR027417">
    <property type="entry name" value="P-loop_NTPase"/>
</dbReference>
<reference evidence="4 5" key="1">
    <citation type="journal article" date="2024" name="Front. Microbiol.">
        <title>Novel thermophilic genera Geochorda gen. nov. and Carboxydochorda gen. nov. from the deep terrestrial subsurface reveal the ecophysiological diversity in the class Limnochordia.</title>
        <authorList>
            <person name="Karnachuk O.V."/>
            <person name="Lukina A.P."/>
            <person name="Avakyan M.R."/>
            <person name="Kadnikov V.V."/>
            <person name="Begmatov S."/>
            <person name="Beletsky A.V."/>
            <person name="Vlasova K.G."/>
            <person name="Novikov A.A."/>
            <person name="Shcherbakova V.A."/>
            <person name="Mardanov A.V."/>
            <person name="Ravin N.V."/>
        </authorList>
    </citation>
    <scope>NUCLEOTIDE SEQUENCE [LARGE SCALE GENOMIC DNA]</scope>
    <source>
        <strain evidence="4 5">L945</strain>
    </source>
</reference>
<dbReference type="InterPro" id="IPR003593">
    <property type="entry name" value="AAA+_ATPase"/>
</dbReference>
<evidence type="ECO:0000313" key="5">
    <source>
        <dbReference type="Proteomes" id="UP001332192"/>
    </source>
</evidence>
<feature type="domain" description="ABC transporter" evidence="3">
    <location>
        <begin position="9"/>
        <end position="249"/>
    </location>
</feature>
<dbReference type="Gene3D" id="3.40.50.300">
    <property type="entry name" value="P-loop containing nucleotide triphosphate hydrolases"/>
    <property type="match status" value="1"/>
</dbReference>
<evidence type="ECO:0000256" key="1">
    <source>
        <dbReference type="ARBA" id="ARBA00022741"/>
    </source>
</evidence>
<dbReference type="PROSITE" id="PS50893">
    <property type="entry name" value="ABC_TRANSPORTER_2"/>
    <property type="match status" value="1"/>
</dbReference>
<dbReference type="InterPro" id="IPR003439">
    <property type="entry name" value="ABC_transporter-like_ATP-bd"/>
</dbReference>
<sequence length="252" mass="26886">MRQPEQAVIRIRQLTISWAGRLAVRDLSLDVPATGVTVLLGPPGAGKSTILWAINGLLEDEAGTAARGEVWVRDRRVLPAGGPAASYRHLAPVVMEEPYLFPGTVLRNLSLAPSLRRQPRPLQLAAMRRALEDAGLAELWPGGLSRRVEHLSPAQAYQLSLARALVGDPHVLLVDEPAATLGPHAGLAVEAVLRRIAAGRPVVVATQSPERAARLGDTVAVLLDGELVESGPVADILLNPSDPRTERLLHQG</sequence>
<dbReference type="RefSeq" id="WP_324716482.1">
    <property type="nucleotide sequence ID" value="NZ_CP141615.1"/>
</dbReference>
<dbReference type="PANTHER" id="PTHR43423:SF1">
    <property type="entry name" value="ABC TRANSPORTER I FAMILY MEMBER 17"/>
    <property type="match status" value="1"/>
</dbReference>
<proteinExistence type="predicted"/>
<dbReference type="SMART" id="SM00382">
    <property type="entry name" value="AAA"/>
    <property type="match status" value="1"/>
</dbReference>
<name>A0ABZ1BXI2_9FIRM</name>
<evidence type="ECO:0000256" key="2">
    <source>
        <dbReference type="ARBA" id="ARBA00022840"/>
    </source>
</evidence>
<accession>A0ABZ1BXI2</accession>
<keyword evidence="2 4" id="KW-0067">ATP-binding</keyword>
<evidence type="ECO:0000313" key="4">
    <source>
        <dbReference type="EMBL" id="WRP17210.1"/>
    </source>
</evidence>
<dbReference type="Proteomes" id="UP001332192">
    <property type="component" value="Chromosome"/>
</dbReference>
<gene>
    <name evidence="4" type="ORF">U7230_14170</name>
</gene>
<keyword evidence="5" id="KW-1185">Reference proteome</keyword>
<protein>
    <submittedName>
        <fullName evidence="4">ATP-binding cassette domain-containing protein</fullName>
    </submittedName>
</protein>
<dbReference type="GO" id="GO:0005524">
    <property type="term" value="F:ATP binding"/>
    <property type="evidence" value="ECO:0007669"/>
    <property type="project" value="UniProtKB-KW"/>
</dbReference>
<keyword evidence="1" id="KW-0547">Nucleotide-binding</keyword>